<proteinExistence type="predicted"/>
<dbReference type="InterPro" id="IPR012674">
    <property type="entry name" value="Calycin"/>
</dbReference>
<protein>
    <submittedName>
        <fullName evidence="1">DUF1934 domain-containing protein</fullName>
    </submittedName>
</protein>
<evidence type="ECO:0000313" key="1">
    <source>
        <dbReference type="EMBL" id="MBC6680109.1"/>
    </source>
</evidence>
<accession>A0A923NKD0</accession>
<reference evidence="1" key="1">
    <citation type="submission" date="2020-08" db="EMBL/GenBank/DDBJ databases">
        <title>Genome public.</title>
        <authorList>
            <person name="Liu C."/>
            <person name="Sun Q."/>
        </authorList>
    </citation>
    <scope>NUCLEOTIDE SEQUENCE</scope>
    <source>
        <strain evidence="1">BX12</strain>
    </source>
</reference>
<dbReference type="RefSeq" id="WP_187303211.1">
    <property type="nucleotide sequence ID" value="NZ_CBCTON010000017.1"/>
</dbReference>
<sequence>MKEIMMKIIGTQMNADMEEDKMEFITEGKLYQKGDSMYLLYDESEISGMPGCKTRLKLKGGTIKMKRIGEKVGIDTEIEFEKGKRYTGYYDTPFGAIEMEVLTNHIENNLTPEGKGTLDIDYHISLKGLAEGRNKLNIQLM</sequence>
<evidence type="ECO:0000313" key="2">
    <source>
        <dbReference type="Proteomes" id="UP000602647"/>
    </source>
</evidence>
<dbReference type="InterPro" id="IPR015231">
    <property type="entry name" value="DUF1934"/>
</dbReference>
<comment type="caution">
    <text evidence="1">The sequence shown here is derived from an EMBL/GenBank/DDBJ whole genome shotgun (WGS) entry which is preliminary data.</text>
</comment>
<name>A0A923NKD0_9FIRM</name>
<dbReference type="Gene3D" id="2.40.128.20">
    <property type="match status" value="1"/>
</dbReference>
<dbReference type="SUPFAM" id="SSF50814">
    <property type="entry name" value="Lipocalins"/>
    <property type="match status" value="1"/>
</dbReference>
<gene>
    <name evidence="1" type="ORF">H9L42_09715</name>
</gene>
<dbReference type="Proteomes" id="UP000602647">
    <property type="component" value="Unassembled WGS sequence"/>
</dbReference>
<dbReference type="AlphaFoldDB" id="A0A923NKD0"/>
<dbReference type="EMBL" id="JACRYT010000009">
    <property type="protein sequence ID" value="MBC6680109.1"/>
    <property type="molecule type" value="Genomic_DNA"/>
</dbReference>
<organism evidence="1 2">
    <name type="scientific">Zhenpiania hominis</name>
    <dbReference type="NCBI Taxonomy" id="2763644"/>
    <lineage>
        <taxon>Bacteria</taxon>
        <taxon>Bacillati</taxon>
        <taxon>Bacillota</taxon>
        <taxon>Clostridia</taxon>
        <taxon>Peptostreptococcales</taxon>
        <taxon>Anaerovoracaceae</taxon>
        <taxon>Zhenpiania</taxon>
    </lineage>
</organism>
<dbReference type="Pfam" id="PF09148">
    <property type="entry name" value="DUF1934"/>
    <property type="match status" value="1"/>
</dbReference>
<keyword evidence="2" id="KW-1185">Reference proteome</keyword>